<organism evidence="5">
    <name type="scientific">Amphimedon queenslandica</name>
    <name type="common">Sponge</name>
    <dbReference type="NCBI Taxonomy" id="400682"/>
    <lineage>
        <taxon>Eukaryota</taxon>
        <taxon>Metazoa</taxon>
        <taxon>Porifera</taxon>
        <taxon>Demospongiae</taxon>
        <taxon>Heteroscleromorpha</taxon>
        <taxon>Haplosclerida</taxon>
        <taxon>Niphatidae</taxon>
        <taxon>Amphimedon</taxon>
    </lineage>
</organism>
<dbReference type="InterPro" id="IPR013783">
    <property type="entry name" value="Ig-like_fold"/>
</dbReference>
<evidence type="ECO:0000256" key="2">
    <source>
        <dbReference type="SAM" id="Phobius"/>
    </source>
</evidence>
<evidence type="ECO:0000259" key="4">
    <source>
        <dbReference type="PROSITE" id="PS50853"/>
    </source>
</evidence>
<proteinExistence type="predicted"/>
<evidence type="ECO:0000313" key="5">
    <source>
        <dbReference type="EnsemblMetazoa" id="Aqu2.1.27901_001"/>
    </source>
</evidence>
<sequence length="672" mass="74584">MFELATLLLVSIFIIFLSVDGVVITVPPVSVVAPIYTTATFTCEGTGIGNDQYHWLIERVALTDSTAQQRQITAVTTTVNNTNFSSVLTINALPINDGLEISSLVTSLNPYQIIYFHSVLLNIRGISSVEDIQYNFTINNSLFITWSPPSYSSADIPDGSPVSYQVLVTDDEDEILLDTNTPNTSVTVPNITDCDSFNISVTALLDQYTSIGFAIKNGSFGYVVNITINNDDFIRPNVTIKLSCPPSQSNTSLTITSDSTAVIDQYTFTGTDESINDIRTLIPHHQYNYTVRVFNLRNKLQYETYAIITTYQVIGLYINNTYTNGSVSVQCIYQLVSTDDGCHVIFTDTSNGRNEHFNITGSDYRILSVSTSGVYNVSVYYLNNGSIYGPPVQYHSLVEIVIINIPSLSNALTTINVIRSEFEATFYYSSPSVFIEYTPMITTGPMSATMIELSEKASYYASPTVSIEHTPVMTATPDSTPIIQLLYTLSSVVAGSVIFLILVIVSIFWIRRRKKNEVTKDPITTNIPAYTEGLYIIHDVQTDVNPAYDRPTVQTDVNPAYDRPTVQTDVNPAYDRPIVQTDVNPAYDRPTVQTDVNPAYDRPTVQTDVNPAYDRPTVQTDVNPAYDRPIVQTDVNPAYDRPIVQTDVNPAYDRPTVQTDVNPAYDRPIVQT</sequence>
<dbReference type="InterPro" id="IPR036116">
    <property type="entry name" value="FN3_sf"/>
</dbReference>
<dbReference type="AlphaFoldDB" id="A0A1X7UJR4"/>
<feature type="chain" id="PRO_5012304695" description="Fibronectin type-III domain-containing protein" evidence="3">
    <location>
        <begin position="22"/>
        <end position="672"/>
    </location>
</feature>
<feature type="domain" description="Fibronectin type-III" evidence="4">
    <location>
        <begin position="128"/>
        <end position="231"/>
    </location>
</feature>
<accession>A0A1X7UJR4</accession>
<dbReference type="SUPFAM" id="SSF48726">
    <property type="entry name" value="Immunoglobulin"/>
    <property type="match status" value="1"/>
</dbReference>
<keyword evidence="2" id="KW-1133">Transmembrane helix</keyword>
<evidence type="ECO:0000256" key="3">
    <source>
        <dbReference type="SAM" id="SignalP"/>
    </source>
</evidence>
<dbReference type="InterPro" id="IPR003961">
    <property type="entry name" value="FN3_dom"/>
</dbReference>
<feature type="transmembrane region" description="Helical" evidence="2">
    <location>
        <begin position="485"/>
        <end position="510"/>
    </location>
</feature>
<evidence type="ECO:0000256" key="1">
    <source>
        <dbReference type="SAM" id="MobiDB-lite"/>
    </source>
</evidence>
<dbReference type="SUPFAM" id="SSF49265">
    <property type="entry name" value="Fibronectin type III"/>
    <property type="match status" value="1"/>
</dbReference>
<reference evidence="5" key="1">
    <citation type="submission" date="2017-05" db="UniProtKB">
        <authorList>
            <consortium name="EnsemblMetazoa"/>
        </authorList>
    </citation>
    <scope>IDENTIFICATION</scope>
</reference>
<dbReference type="InParanoid" id="A0A1X7UJR4"/>
<dbReference type="EnsemblMetazoa" id="Aqu2.1.27901_001">
    <property type="protein sequence ID" value="Aqu2.1.27901_001"/>
    <property type="gene ID" value="Aqu2.1.27901"/>
</dbReference>
<dbReference type="CDD" id="cd12087">
    <property type="entry name" value="TM_EGFR-like"/>
    <property type="match status" value="1"/>
</dbReference>
<dbReference type="Gene3D" id="2.60.40.10">
    <property type="entry name" value="Immunoglobulins"/>
    <property type="match status" value="1"/>
</dbReference>
<name>A0A1X7UJR4_AMPQE</name>
<keyword evidence="2" id="KW-0812">Transmembrane</keyword>
<keyword evidence="2" id="KW-0472">Membrane</keyword>
<dbReference type="STRING" id="400682.A0A1X7UJR4"/>
<keyword evidence="3" id="KW-0732">Signal</keyword>
<feature type="region of interest" description="Disordered" evidence="1">
    <location>
        <begin position="653"/>
        <end position="672"/>
    </location>
</feature>
<feature type="signal peptide" evidence="3">
    <location>
        <begin position="1"/>
        <end position="21"/>
    </location>
</feature>
<protein>
    <recommendedName>
        <fullName evidence="4">Fibronectin type-III domain-containing protein</fullName>
    </recommendedName>
</protein>
<dbReference type="PROSITE" id="PS50853">
    <property type="entry name" value="FN3"/>
    <property type="match status" value="1"/>
</dbReference>
<feature type="region of interest" description="Disordered" evidence="1">
    <location>
        <begin position="588"/>
        <end position="622"/>
    </location>
</feature>
<dbReference type="InterPro" id="IPR036179">
    <property type="entry name" value="Ig-like_dom_sf"/>
</dbReference>